<feature type="region of interest" description="Disordered" evidence="1">
    <location>
        <begin position="1"/>
        <end position="108"/>
    </location>
</feature>
<accession>A0AAN6QM55</accession>
<proteinExistence type="predicted"/>
<evidence type="ECO:0000313" key="2">
    <source>
        <dbReference type="EMBL" id="KAK0971704.1"/>
    </source>
</evidence>
<dbReference type="Proteomes" id="UP001175353">
    <property type="component" value="Unassembled WGS sequence"/>
</dbReference>
<protein>
    <submittedName>
        <fullName evidence="2">Uncharacterized protein</fullName>
    </submittedName>
</protein>
<gene>
    <name evidence="2" type="ORF">LTR91_015438</name>
</gene>
<keyword evidence="3" id="KW-1185">Reference proteome</keyword>
<sequence length="166" mass="17384">MAASADTDPVDDGSRLAGGLTETLPVMERTSHAQTPLVGSCESHGTAELEPGSSGAKEVEKEESASMELQSQAVDGAASLGKPVPGRAVDDAVSHDVTQPPPKNRFPKSFQRFKRLPTASQYVSARRAAESVTNTGTTGRNMQIFRKPGLTNLGAYMPPRPPAPGA</sequence>
<dbReference type="AlphaFoldDB" id="A0AAN6QM55"/>
<comment type="caution">
    <text evidence="2">The sequence shown here is derived from an EMBL/GenBank/DDBJ whole genome shotgun (WGS) entry which is preliminary data.</text>
</comment>
<dbReference type="EMBL" id="JAUJLE010000175">
    <property type="protein sequence ID" value="KAK0971704.1"/>
    <property type="molecule type" value="Genomic_DNA"/>
</dbReference>
<feature type="region of interest" description="Disordered" evidence="1">
    <location>
        <begin position="147"/>
        <end position="166"/>
    </location>
</feature>
<name>A0AAN6QM55_9PEZI</name>
<evidence type="ECO:0000256" key="1">
    <source>
        <dbReference type="SAM" id="MobiDB-lite"/>
    </source>
</evidence>
<organism evidence="2 3">
    <name type="scientific">Friedmanniomyces endolithicus</name>
    <dbReference type="NCBI Taxonomy" id="329885"/>
    <lineage>
        <taxon>Eukaryota</taxon>
        <taxon>Fungi</taxon>
        <taxon>Dikarya</taxon>
        <taxon>Ascomycota</taxon>
        <taxon>Pezizomycotina</taxon>
        <taxon>Dothideomycetes</taxon>
        <taxon>Dothideomycetidae</taxon>
        <taxon>Mycosphaerellales</taxon>
        <taxon>Teratosphaeriaceae</taxon>
        <taxon>Friedmanniomyces</taxon>
    </lineage>
</organism>
<reference evidence="2" key="1">
    <citation type="submission" date="2023-06" db="EMBL/GenBank/DDBJ databases">
        <title>Black Yeasts Isolated from many extreme environments.</title>
        <authorList>
            <person name="Coleine C."/>
            <person name="Stajich J.E."/>
            <person name="Selbmann L."/>
        </authorList>
    </citation>
    <scope>NUCLEOTIDE SEQUENCE</scope>
    <source>
        <strain evidence="2">CCFEE 5200</strain>
    </source>
</reference>
<evidence type="ECO:0000313" key="3">
    <source>
        <dbReference type="Proteomes" id="UP001175353"/>
    </source>
</evidence>